<feature type="domain" description="Calcineurin-like phosphoesterase" evidence="2">
    <location>
        <begin position="23"/>
        <end position="252"/>
    </location>
</feature>
<feature type="domain" description="Lariat debranching enzyme C-terminal" evidence="3">
    <location>
        <begin position="298"/>
        <end position="344"/>
    </location>
</feature>
<dbReference type="KEGG" id="lth:KLTH0G07458g"/>
<name>C5DMB4_LACTC</name>
<feature type="region of interest" description="Disordered" evidence="1">
    <location>
        <begin position="263"/>
        <end position="295"/>
    </location>
</feature>
<feature type="compositionally biased region" description="Acidic residues" evidence="1">
    <location>
        <begin position="273"/>
        <end position="293"/>
    </location>
</feature>
<dbReference type="GO" id="GO:0005634">
    <property type="term" value="C:nucleus"/>
    <property type="evidence" value="ECO:0007669"/>
    <property type="project" value="TreeGrafter"/>
</dbReference>
<evidence type="ECO:0000256" key="1">
    <source>
        <dbReference type="SAM" id="MobiDB-lite"/>
    </source>
</evidence>
<reference evidence="4 5" key="1">
    <citation type="journal article" date="2009" name="Genome Res.">
        <title>Comparative genomics of protoploid Saccharomycetaceae.</title>
        <authorList>
            <consortium name="The Genolevures Consortium"/>
            <person name="Souciet J.-L."/>
            <person name="Dujon B."/>
            <person name="Gaillardin C."/>
            <person name="Johnston M."/>
            <person name="Baret P.V."/>
            <person name="Cliften P."/>
            <person name="Sherman D.J."/>
            <person name="Weissenbach J."/>
            <person name="Westhof E."/>
            <person name="Wincker P."/>
            <person name="Jubin C."/>
            <person name="Poulain J."/>
            <person name="Barbe V."/>
            <person name="Segurens B."/>
            <person name="Artiguenave F."/>
            <person name="Anthouard V."/>
            <person name="Vacherie B."/>
            <person name="Val M.-E."/>
            <person name="Fulton R.S."/>
            <person name="Minx P."/>
            <person name="Wilson R."/>
            <person name="Durrens P."/>
            <person name="Jean G."/>
            <person name="Marck C."/>
            <person name="Martin T."/>
            <person name="Nikolski M."/>
            <person name="Rolland T."/>
            <person name="Seret M.-L."/>
            <person name="Casaregola S."/>
            <person name="Despons L."/>
            <person name="Fairhead C."/>
            <person name="Fischer G."/>
            <person name="Lafontaine I."/>
            <person name="Leh V."/>
            <person name="Lemaire M."/>
            <person name="de Montigny J."/>
            <person name="Neuveglise C."/>
            <person name="Thierry A."/>
            <person name="Blanc-Lenfle I."/>
            <person name="Bleykasten C."/>
            <person name="Diffels J."/>
            <person name="Fritsch E."/>
            <person name="Frangeul L."/>
            <person name="Goeffon A."/>
            <person name="Jauniaux N."/>
            <person name="Kachouri-Lafond R."/>
            <person name="Payen C."/>
            <person name="Potier S."/>
            <person name="Pribylova L."/>
            <person name="Ozanne C."/>
            <person name="Richard G.-F."/>
            <person name="Sacerdot C."/>
            <person name="Straub M.-L."/>
            <person name="Talla E."/>
        </authorList>
    </citation>
    <scope>NUCLEOTIDE SEQUENCE [LARGE SCALE GENOMIC DNA]</scope>
    <source>
        <strain evidence="5">ATCC 56472 / CBS 6340 / NRRL Y-8284</strain>
    </source>
</reference>
<dbReference type="FunCoup" id="C5DMB4">
    <property type="interactions" value="716"/>
</dbReference>
<dbReference type="SUPFAM" id="SSF56300">
    <property type="entry name" value="Metallo-dependent phosphatases"/>
    <property type="match status" value="1"/>
</dbReference>
<accession>C5DMB4</accession>
<dbReference type="AlphaFoldDB" id="C5DMB4"/>
<evidence type="ECO:0000313" key="5">
    <source>
        <dbReference type="Proteomes" id="UP000002036"/>
    </source>
</evidence>
<protein>
    <submittedName>
        <fullName evidence="4">KLTH0G07458p</fullName>
    </submittedName>
</protein>
<dbReference type="OMA" id="KWWFSAH"/>
<proteinExistence type="predicted"/>
<dbReference type="HOGENOM" id="CLU_005893_1_0_1"/>
<keyword evidence="5" id="KW-1185">Reference proteome</keyword>
<dbReference type="InParanoid" id="C5DMB4"/>
<dbReference type="InterPro" id="IPR007708">
    <property type="entry name" value="DBR1_C"/>
</dbReference>
<dbReference type="STRING" id="559295.C5DMB4"/>
<dbReference type="PANTHER" id="PTHR12849:SF0">
    <property type="entry name" value="LARIAT DEBRANCHING ENZYME"/>
    <property type="match status" value="1"/>
</dbReference>
<dbReference type="GeneID" id="8293632"/>
<evidence type="ECO:0000259" key="2">
    <source>
        <dbReference type="Pfam" id="PF00149"/>
    </source>
</evidence>
<sequence>MNVAIGVLSKKKECNYRAVMTHLRIAVQGCAHGELVNIYNHVARQYASEMPDILIVLGDFQSLRDEDDMDSIAVPDKYKKLGDFPKYFTGELEAPLLTIFIGGNHENMRGLAELPRGGFVAKNIYYMGYSGSIVVQGVRISGLSGIYKSHDFERPRASLSQIKAEGWGRHVRNMYHVRKTDVLPLFMLTQTDIMLSHDWPNGIAHHGDLKKLLKQKPFFKRDIFNNDLGSPVNWQLLRKLTPCWWLSAHLHVKFEAQVALNKRARNESTENTDSNEIDLGLDDDEDDGDDDANIETSEKTNFLALDKCGRNRKHMEIITVEADTSHPTFHPEAVQIYVDPEFVANQQFLEKNPPKSRLEHISFESLRERRGELGEIDWESYRLNYA</sequence>
<dbReference type="OrthoDB" id="407609at2759"/>
<dbReference type="Proteomes" id="UP000002036">
    <property type="component" value="Chromosome G"/>
</dbReference>
<organism evidence="4 5">
    <name type="scientific">Lachancea thermotolerans (strain ATCC 56472 / CBS 6340 / NRRL Y-8284)</name>
    <name type="common">Yeast</name>
    <name type="synonym">Kluyveromyces thermotolerans</name>
    <dbReference type="NCBI Taxonomy" id="559295"/>
    <lineage>
        <taxon>Eukaryota</taxon>
        <taxon>Fungi</taxon>
        <taxon>Dikarya</taxon>
        <taxon>Ascomycota</taxon>
        <taxon>Saccharomycotina</taxon>
        <taxon>Saccharomycetes</taxon>
        <taxon>Saccharomycetales</taxon>
        <taxon>Saccharomycetaceae</taxon>
        <taxon>Lachancea</taxon>
    </lineage>
</organism>
<dbReference type="InterPro" id="IPR004843">
    <property type="entry name" value="Calcineurin-like_PHP"/>
</dbReference>
<dbReference type="RefSeq" id="XP_002555362.1">
    <property type="nucleotide sequence ID" value="XM_002555316.1"/>
</dbReference>
<dbReference type="InterPro" id="IPR029052">
    <property type="entry name" value="Metallo-depent_PP-like"/>
</dbReference>
<dbReference type="Pfam" id="PF05011">
    <property type="entry name" value="DBR1"/>
    <property type="match status" value="1"/>
</dbReference>
<dbReference type="GO" id="GO:0000398">
    <property type="term" value="P:mRNA splicing, via spliceosome"/>
    <property type="evidence" value="ECO:0007669"/>
    <property type="project" value="TreeGrafter"/>
</dbReference>
<dbReference type="GO" id="GO:0008419">
    <property type="term" value="F:RNA lariat debranching enzyme activity"/>
    <property type="evidence" value="ECO:0007669"/>
    <property type="project" value="TreeGrafter"/>
</dbReference>
<evidence type="ECO:0000313" key="4">
    <source>
        <dbReference type="EMBL" id="CAR24925.1"/>
    </source>
</evidence>
<dbReference type="eggNOG" id="KOG2863">
    <property type="taxonomic scope" value="Eukaryota"/>
</dbReference>
<dbReference type="EMBL" id="CU928171">
    <property type="protein sequence ID" value="CAR24925.1"/>
    <property type="molecule type" value="Genomic_DNA"/>
</dbReference>
<dbReference type="PANTHER" id="PTHR12849">
    <property type="entry name" value="RNA LARIAT DEBRANCHING ENZYME"/>
    <property type="match status" value="1"/>
</dbReference>
<evidence type="ECO:0000259" key="3">
    <source>
        <dbReference type="Pfam" id="PF05011"/>
    </source>
</evidence>
<gene>
    <name evidence="4" type="ordered locus">KLTH0G07458g</name>
</gene>
<dbReference type="Pfam" id="PF00149">
    <property type="entry name" value="Metallophos"/>
    <property type="match status" value="1"/>
</dbReference>